<organism evidence="1 2">
    <name type="scientific">Durusdinium trenchii</name>
    <dbReference type="NCBI Taxonomy" id="1381693"/>
    <lineage>
        <taxon>Eukaryota</taxon>
        <taxon>Sar</taxon>
        <taxon>Alveolata</taxon>
        <taxon>Dinophyceae</taxon>
        <taxon>Suessiales</taxon>
        <taxon>Symbiodiniaceae</taxon>
        <taxon>Durusdinium</taxon>
    </lineage>
</organism>
<accession>A0ABP0Q330</accession>
<dbReference type="Proteomes" id="UP001642464">
    <property type="component" value="Unassembled WGS sequence"/>
</dbReference>
<name>A0ABP0Q330_9DINO</name>
<sequence>MEVTEMIEVENPLGKASKYMAARYAMGRRANTIRQHVKVGFRLHEYMNKIYNVPWLRDA</sequence>
<evidence type="ECO:0000313" key="2">
    <source>
        <dbReference type="Proteomes" id="UP001642464"/>
    </source>
</evidence>
<evidence type="ECO:0000313" key="1">
    <source>
        <dbReference type="EMBL" id="CAK9081410.1"/>
    </source>
</evidence>
<protein>
    <submittedName>
        <fullName evidence="1">Uncharacterized protein</fullName>
    </submittedName>
</protein>
<reference evidence="1 2" key="1">
    <citation type="submission" date="2024-02" db="EMBL/GenBank/DDBJ databases">
        <authorList>
            <person name="Chen Y."/>
            <person name="Shah S."/>
            <person name="Dougan E. K."/>
            <person name="Thang M."/>
            <person name="Chan C."/>
        </authorList>
    </citation>
    <scope>NUCLEOTIDE SEQUENCE [LARGE SCALE GENOMIC DNA]</scope>
</reference>
<feature type="non-terminal residue" evidence="1">
    <location>
        <position position="59"/>
    </location>
</feature>
<gene>
    <name evidence="1" type="ORF">SCF082_LOCUS38756</name>
</gene>
<dbReference type="EMBL" id="CAXAMM010038841">
    <property type="protein sequence ID" value="CAK9081410.1"/>
    <property type="molecule type" value="Genomic_DNA"/>
</dbReference>
<proteinExistence type="predicted"/>
<keyword evidence="2" id="KW-1185">Reference proteome</keyword>
<comment type="caution">
    <text evidence="1">The sequence shown here is derived from an EMBL/GenBank/DDBJ whole genome shotgun (WGS) entry which is preliminary data.</text>
</comment>